<dbReference type="Pfam" id="PF00813">
    <property type="entry name" value="FliP"/>
    <property type="match status" value="1"/>
</dbReference>
<dbReference type="InterPro" id="IPR005773">
    <property type="entry name" value="T3SS_YscR-like"/>
</dbReference>
<dbReference type="GO" id="GO:0009306">
    <property type="term" value="P:protein secretion"/>
    <property type="evidence" value="ECO:0007669"/>
    <property type="project" value="UniProtKB-UniRule"/>
</dbReference>
<protein>
    <submittedName>
        <fullName evidence="8">EscR/YscR/HrcR family type III secretion system export apparatus protein</fullName>
    </submittedName>
</protein>
<feature type="transmembrane region" description="Helical" evidence="7">
    <location>
        <begin position="6"/>
        <end position="31"/>
    </location>
</feature>
<proteinExistence type="inferred from homology"/>
<evidence type="ECO:0000256" key="2">
    <source>
        <dbReference type="ARBA" id="ARBA00006257"/>
    </source>
</evidence>
<evidence type="ECO:0000256" key="5">
    <source>
        <dbReference type="ARBA" id="ARBA00022989"/>
    </source>
</evidence>
<keyword evidence="5 7" id="KW-1133">Transmembrane helix</keyword>
<evidence type="ECO:0000256" key="3">
    <source>
        <dbReference type="ARBA" id="ARBA00022475"/>
    </source>
</evidence>
<evidence type="ECO:0000313" key="8">
    <source>
        <dbReference type="EMBL" id="HFC92155.1"/>
    </source>
</evidence>
<keyword evidence="3 7" id="KW-1003">Cell membrane</keyword>
<comment type="similarity">
    <text evidence="2 7">Belongs to the FliP/MopC/SpaP family.</text>
</comment>
<dbReference type="PANTHER" id="PTHR30587:SF2">
    <property type="entry name" value="SURFACE PRESENTATION OF ANTIGENS PROTEIN SPAP"/>
    <property type="match status" value="1"/>
</dbReference>
<evidence type="ECO:0000256" key="4">
    <source>
        <dbReference type="ARBA" id="ARBA00022692"/>
    </source>
</evidence>
<dbReference type="InterPro" id="IPR005838">
    <property type="entry name" value="T3SS_IM_P"/>
</dbReference>
<feature type="transmembrane region" description="Helical" evidence="7">
    <location>
        <begin position="172"/>
        <end position="191"/>
    </location>
</feature>
<dbReference type="PROSITE" id="PS01061">
    <property type="entry name" value="FLIP_2"/>
    <property type="match status" value="1"/>
</dbReference>
<gene>
    <name evidence="8" type="ORF">ENJ51_05015</name>
</gene>
<accession>A0A7V2SZV6</accession>
<organism evidence="8">
    <name type="scientific">Leucothrix mucor</name>
    <dbReference type="NCBI Taxonomy" id="45248"/>
    <lineage>
        <taxon>Bacteria</taxon>
        <taxon>Pseudomonadati</taxon>
        <taxon>Pseudomonadota</taxon>
        <taxon>Gammaproteobacteria</taxon>
        <taxon>Thiotrichales</taxon>
        <taxon>Thiotrichaceae</taxon>
        <taxon>Leucothrix</taxon>
    </lineage>
</organism>
<dbReference type="NCBIfam" id="NF009438">
    <property type="entry name" value="PRK12797.1"/>
    <property type="match status" value="1"/>
</dbReference>
<dbReference type="AlphaFoldDB" id="A0A7V2SZV6"/>
<dbReference type="Proteomes" id="UP000885750">
    <property type="component" value="Unassembled WGS sequence"/>
</dbReference>
<name>A0A7V2SZV6_LEUMU</name>
<evidence type="ECO:0000256" key="7">
    <source>
        <dbReference type="RuleBase" id="RU362070"/>
    </source>
</evidence>
<evidence type="ECO:0000256" key="6">
    <source>
        <dbReference type="ARBA" id="ARBA00023136"/>
    </source>
</evidence>
<reference evidence="8" key="1">
    <citation type="journal article" date="2020" name="mSystems">
        <title>Genome- and Community-Level Interaction Insights into Carbon Utilization and Element Cycling Functions of Hydrothermarchaeota in Hydrothermal Sediment.</title>
        <authorList>
            <person name="Zhou Z."/>
            <person name="Liu Y."/>
            <person name="Xu W."/>
            <person name="Pan J."/>
            <person name="Luo Z.H."/>
            <person name="Li M."/>
        </authorList>
    </citation>
    <scope>NUCLEOTIDE SEQUENCE [LARGE SCALE GENOMIC DNA]</scope>
    <source>
        <strain evidence="8">HyVt-493</strain>
    </source>
</reference>
<evidence type="ECO:0000256" key="1">
    <source>
        <dbReference type="ARBA" id="ARBA00004651"/>
    </source>
</evidence>
<dbReference type="NCBIfam" id="TIGR01102">
    <property type="entry name" value="yscR"/>
    <property type="match status" value="1"/>
</dbReference>
<dbReference type="PRINTS" id="PR01302">
    <property type="entry name" value="TYPE3IMPPROT"/>
</dbReference>
<comment type="caution">
    <text evidence="8">The sequence shown here is derived from an EMBL/GenBank/DDBJ whole genome shotgun (WGS) entry which is preliminary data.</text>
</comment>
<comment type="subcellular location">
    <subcellularLocation>
        <location evidence="1">Cell membrane</location>
        <topology evidence="1">Multi-pass membrane protein</topology>
    </subcellularLocation>
</comment>
<dbReference type="GO" id="GO:0005886">
    <property type="term" value="C:plasma membrane"/>
    <property type="evidence" value="ECO:0007669"/>
    <property type="project" value="UniProtKB-SubCell"/>
</dbReference>
<dbReference type="PROSITE" id="PS01060">
    <property type="entry name" value="FLIP_1"/>
    <property type="match status" value="1"/>
</dbReference>
<feature type="transmembrane region" description="Helical" evidence="7">
    <location>
        <begin position="52"/>
        <end position="72"/>
    </location>
</feature>
<dbReference type="EMBL" id="DRMS01000193">
    <property type="protein sequence ID" value="HFC92155.1"/>
    <property type="molecule type" value="Genomic_DNA"/>
</dbReference>
<sequence>MDSFPNPIILISALTLLGLAPFLAILTTSFVKIVIVIHMVRSALGLQQAPPNLAINGLAIILSMYVMAPVLMEAHERFNAHDVSFEDIKNPDLQPAIEDAFVPFKMFLIKHSNQHERNFFVQTTKKIWPKKYADKVNKDNLLILVPAFLISELTSAFQIGFLLYLPFIIIDLIISNILISMGMIMVSPIIISLPFKVLLFVLVDGWVRLMHGLILSYQ</sequence>
<keyword evidence="4 7" id="KW-0812">Transmembrane</keyword>
<feature type="transmembrane region" description="Helical" evidence="7">
    <location>
        <begin position="141"/>
        <end position="165"/>
    </location>
</feature>
<dbReference type="PANTHER" id="PTHR30587">
    <property type="entry name" value="FLAGELLAR BIOSYNTHETIC PROTEIN FLIP"/>
    <property type="match status" value="1"/>
</dbReference>
<keyword evidence="6 7" id="KW-0472">Membrane</keyword>